<evidence type="ECO:0000313" key="2">
    <source>
        <dbReference type="Proteomes" id="UP000246104"/>
    </source>
</evidence>
<name>A0A317JPD2_9BACT</name>
<proteinExistence type="predicted"/>
<organism evidence="1 2">
    <name type="scientific">Candidatus Cerribacteria bacterium 'Amazon FNV 2010 28 9'</name>
    <dbReference type="NCBI Taxonomy" id="2081795"/>
    <lineage>
        <taxon>Bacteria</taxon>
        <taxon>Candidatus Cerribacteria</taxon>
    </lineage>
</organism>
<gene>
    <name evidence="1" type="ORF">C5B42_01490</name>
</gene>
<dbReference type="Proteomes" id="UP000246104">
    <property type="component" value="Unassembled WGS sequence"/>
</dbReference>
<protein>
    <submittedName>
        <fullName evidence="1">Uncharacterized protein</fullName>
    </submittedName>
</protein>
<sequence>MTEQIELHSDEEMTPEEVEAAVDALEQEEFDALAREGAAFIMHFFHDFSASEQEYMTIRDSASIGETMEGVPHLEDPSRSIEADYTRLHRENVLSPDKRIKRQTHYQRVRMNIAYWVYGMKEE</sequence>
<reference evidence="1 2" key="1">
    <citation type="submission" date="2018-02" db="EMBL/GenBank/DDBJ databases">
        <title>Genomic Reconstructions from Amazon Rainforest and Pasture Soil Reveal Novel Insights into the Physiology of Candidate Phyla in Tropical Sites.</title>
        <authorList>
            <person name="Kroeger M.E."/>
            <person name="Delmont T."/>
            <person name="Eren A.M."/>
            <person name="Guo J."/>
            <person name="Meyer K.M."/>
            <person name="Khan K."/>
            <person name="Rodrigues J.L.M."/>
            <person name="Bohannan B.J.M."/>
            <person name="Tringe S."/>
            <person name="Borges C.D."/>
            <person name="Tiedje J."/>
            <person name="Tsai S.M."/>
            <person name="Nusslein K."/>
        </authorList>
    </citation>
    <scope>NUCLEOTIDE SEQUENCE [LARGE SCALE GENOMIC DNA]</scope>
    <source>
        <strain evidence="1">Amazon FNV 2010 28 9</strain>
    </source>
</reference>
<accession>A0A317JPD2</accession>
<comment type="caution">
    <text evidence="1">The sequence shown here is derived from an EMBL/GenBank/DDBJ whole genome shotgun (WGS) entry which is preliminary data.</text>
</comment>
<dbReference type="AlphaFoldDB" id="A0A317JPD2"/>
<evidence type="ECO:0000313" key="1">
    <source>
        <dbReference type="EMBL" id="PWU23818.1"/>
    </source>
</evidence>
<dbReference type="EMBL" id="PSRQ01000022">
    <property type="protein sequence ID" value="PWU23818.1"/>
    <property type="molecule type" value="Genomic_DNA"/>
</dbReference>